<reference evidence="2" key="1">
    <citation type="journal article" date="2010" name="Genome Biol.">
        <title>Genome sequence of the necrotrophic plant pathogen Pythium ultimum reveals original pathogenicity mechanisms and effector repertoire.</title>
        <authorList>
            <person name="Levesque C.A."/>
            <person name="Brouwer H."/>
            <person name="Cano L."/>
            <person name="Hamilton J.P."/>
            <person name="Holt C."/>
            <person name="Huitema E."/>
            <person name="Raffaele S."/>
            <person name="Robideau G.P."/>
            <person name="Thines M."/>
            <person name="Win J."/>
            <person name="Zerillo M.M."/>
            <person name="Beakes G.W."/>
            <person name="Boore J.L."/>
            <person name="Busam D."/>
            <person name="Dumas B."/>
            <person name="Ferriera S."/>
            <person name="Fuerstenberg S.I."/>
            <person name="Gachon C.M."/>
            <person name="Gaulin E."/>
            <person name="Govers F."/>
            <person name="Grenville-Briggs L."/>
            <person name="Horner N."/>
            <person name="Hostetler J."/>
            <person name="Jiang R.H."/>
            <person name="Johnson J."/>
            <person name="Krajaejun T."/>
            <person name="Lin H."/>
            <person name="Meijer H.J."/>
            <person name="Moore B."/>
            <person name="Morris P."/>
            <person name="Phuntmart V."/>
            <person name="Puiu D."/>
            <person name="Shetty J."/>
            <person name="Stajich J.E."/>
            <person name="Tripathy S."/>
            <person name="Wawra S."/>
            <person name="van West P."/>
            <person name="Whitty B.R."/>
            <person name="Coutinho P.M."/>
            <person name="Henrissat B."/>
            <person name="Martin F."/>
            <person name="Thomas P.D."/>
            <person name="Tyler B.M."/>
            <person name="De Vries R.P."/>
            <person name="Kamoun S."/>
            <person name="Yandell M."/>
            <person name="Tisserat N."/>
            <person name="Buell C.R."/>
        </authorList>
    </citation>
    <scope>NUCLEOTIDE SEQUENCE</scope>
    <source>
        <strain evidence="2">DAOM:BR144</strain>
    </source>
</reference>
<accession>K3X2C9</accession>
<reference evidence="2" key="2">
    <citation type="submission" date="2010-04" db="EMBL/GenBank/DDBJ databases">
        <authorList>
            <person name="Buell R."/>
            <person name="Hamilton J."/>
            <person name="Hostetler J."/>
        </authorList>
    </citation>
    <scope>NUCLEOTIDE SEQUENCE [LARGE SCALE GENOMIC DNA]</scope>
    <source>
        <strain evidence="2">DAOM:BR144</strain>
    </source>
</reference>
<dbReference type="Proteomes" id="UP000019132">
    <property type="component" value="Unassembled WGS sequence"/>
</dbReference>
<keyword evidence="2" id="KW-1185">Reference proteome</keyword>
<dbReference type="eggNOG" id="ENOG502SGRJ">
    <property type="taxonomic scope" value="Eukaryota"/>
</dbReference>
<dbReference type="AlphaFoldDB" id="K3X2C9"/>
<evidence type="ECO:0000313" key="1">
    <source>
        <dbReference type="EnsemblProtists" id="PYU1_T011378"/>
    </source>
</evidence>
<evidence type="ECO:0000313" key="2">
    <source>
        <dbReference type="Proteomes" id="UP000019132"/>
    </source>
</evidence>
<dbReference type="VEuPathDB" id="FungiDB:PYU1_G011353"/>
<organism evidence="1 2">
    <name type="scientific">Globisporangium ultimum (strain ATCC 200006 / CBS 805.95 / DAOM BR144)</name>
    <name type="common">Pythium ultimum</name>
    <dbReference type="NCBI Taxonomy" id="431595"/>
    <lineage>
        <taxon>Eukaryota</taxon>
        <taxon>Sar</taxon>
        <taxon>Stramenopiles</taxon>
        <taxon>Oomycota</taxon>
        <taxon>Peronosporomycetes</taxon>
        <taxon>Pythiales</taxon>
        <taxon>Pythiaceae</taxon>
        <taxon>Globisporangium</taxon>
    </lineage>
</organism>
<protein>
    <submittedName>
        <fullName evidence="1">Uncharacterized protein</fullName>
    </submittedName>
</protein>
<dbReference type="InParanoid" id="K3X2C9"/>
<dbReference type="HOGENOM" id="CLU_1963932_0_0_1"/>
<reference evidence="1" key="3">
    <citation type="submission" date="2015-02" db="UniProtKB">
        <authorList>
            <consortium name="EnsemblProtists"/>
        </authorList>
    </citation>
    <scope>IDENTIFICATION</scope>
    <source>
        <strain evidence="1">DAOM BR144</strain>
    </source>
</reference>
<sequence length="136" mass="15514">MWQMKYYKAAYRSTPNTVVTSADVGALFGTSGFIKFTAHANDKSFFGGIELLRDADRLEEHIGRFATGGRYSLLALTDFYLIDFRRINKTSKEKIATDMDIYEKLFVVTFDATLENVIVVNSKMEGIFKMESPRQL</sequence>
<dbReference type="EMBL" id="GL376562">
    <property type="status" value="NOT_ANNOTATED_CDS"/>
    <property type="molecule type" value="Genomic_DNA"/>
</dbReference>
<dbReference type="EnsemblProtists" id="PYU1_T011378">
    <property type="protein sequence ID" value="PYU1_T011378"/>
    <property type="gene ID" value="PYU1_G011353"/>
</dbReference>
<proteinExistence type="predicted"/>
<name>K3X2C9_GLOUD</name>